<dbReference type="GO" id="GO:0030170">
    <property type="term" value="F:pyridoxal phosphate binding"/>
    <property type="evidence" value="ECO:0007669"/>
    <property type="project" value="InterPro"/>
</dbReference>
<keyword evidence="6" id="KW-0804">Transcription</keyword>
<evidence type="ECO:0000256" key="4">
    <source>
        <dbReference type="ARBA" id="ARBA00023015"/>
    </source>
</evidence>
<dbReference type="InterPro" id="IPR036390">
    <property type="entry name" value="WH_DNA-bd_sf"/>
</dbReference>
<dbReference type="Pfam" id="PF00392">
    <property type="entry name" value="GntR"/>
    <property type="match status" value="1"/>
</dbReference>
<comment type="similarity">
    <text evidence="1">In the C-terminal section; belongs to the class-I pyridoxal-phosphate-dependent aminotransferase family.</text>
</comment>
<proteinExistence type="inferred from homology"/>
<sequence>MLTYNLNPHQSEPLYQQLYLALKNDITTAKLRGHEKLPSKRKLAKHLGLSVTTVDTAYQQLIAEGYLYSKPNSGFFVSDIQHVLISTDSPIRPVFHKTTSPVVDNSLLVPAKPYQHQQDFPFSVWSNLLKQVLNQDSHKLLEPAPSGGVQDLKEAIAQHLYDFRGMLVSPEQIIIGAGTEYLYSLISQLFGPKQHIAIEDPSYSRIAKVYLSHQIPLTYLPISADGINLKDLEQSRADILHISPSHQFPTGQVLPVNKRYQLLGWASQADNRYIIEDDYDSEFRFKHRPIPSLKEIDQSDKVIYMNTFSRSLLTTLRIAYMILPPKLLATFHDKLGFYSPTVSNLEQYTLARFISQGYFERHLSRMRLRYQKKLESCHQTIKKSPLKDKITITEDHSGLHFVLVVKTDLNEKDLVKNCRQKGILLSPLSDFAHNKATVPQNHFVIQYANMTTEEFVHLVATLEEVL</sequence>
<evidence type="ECO:0000256" key="1">
    <source>
        <dbReference type="ARBA" id="ARBA00005384"/>
    </source>
</evidence>
<dbReference type="OrthoDB" id="9808770at2"/>
<dbReference type="CDD" id="cd07377">
    <property type="entry name" value="WHTH_GntR"/>
    <property type="match status" value="1"/>
</dbReference>
<dbReference type="InterPro" id="IPR004839">
    <property type="entry name" value="Aminotransferase_I/II_large"/>
</dbReference>
<keyword evidence="8" id="KW-0808">Transferase</keyword>
<evidence type="ECO:0000256" key="2">
    <source>
        <dbReference type="ARBA" id="ARBA00022576"/>
    </source>
</evidence>
<evidence type="ECO:0000313" key="8">
    <source>
        <dbReference type="EMBL" id="RLY02770.1"/>
    </source>
</evidence>
<dbReference type="GO" id="GO:0003700">
    <property type="term" value="F:DNA-binding transcription factor activity"/>
    <property type="evidence" value="ECO:0007669"/>
    <property type="project" value="InterPro"/>
</dbReference>
<dbReference type="GO" id="GO:0003677">
    <property type="term" value="F:DNA binding"/>
    <property type="evidence" value="ECO:0007669"/>
    <property type="project" value="UniProtKB-KW"/>
</dbReference>
<keyword evidence="4" id="KW-0805">Transcription regulation</keyword>
<dbReference type="InterPro" id="IPR015424">
    <property type="entry name" value="PyrdxlP-dep_Trfase"/>
</dbReference>
<keyword evidence="9" id="KW-1185">Reference proteome</keyword>
<dbReference type="Pfam" id="PF00155">
    <property type="entry name" value="Aminotran_1_2"/>
    <property type="match status" value="1"/>
</dbReference>
<dbReference type="AlphaFoldDB" id="A0A3L9DVH5"/>
<dbReference type="SUPFAM" id="SSF46785">
    <property type="entry name" value="Winged helix' DNA-binding domain"/>
    <property type="match status" value="1"/>
</dbReference>
<dbReference type="Gene3D" id="3.40.640.10">
    <property type="entry name" value="Type I PLP-dependent aspartate aminotransferase-like (Major domain)"/>
    <property type="match status" value="1"/>
</dbReference>
<dbReference type="GO" id="GO:0008483">
    <property type="term" value="F:transaminase activity"/>
    <property type="evidence" value="ECO:0007669"/>
    <property type="project" value="UniProtKB-KW"/>
</dbReference>
<protein>
    <submittedName>
        <fullName evidence="8">PLP-dependent aminotransferase family protein</fullName>
    </submittedName>
</protein>
<dbReference type="InterPro" id="IPR015421">
    <property type="entry name" value="PyrdxlP-dep_Trfase_major"/>
</dbReference>
<keyword evidence="3" id="KW-0663">Pyridoxal phosphate</keyword>
<feature type="domain" description="HTH gntR-type" evidence="7">
    <location>
        <begin position="12"/>
        <end position="80"/>
    </location>
</feature>
<accession>A0A3L9DVH5</accession>
<gene>
    <name evidence="8" type="ORF">EAF07_06655</name>
</gene>
<keyword evidence="5" id="KW-0238">DNA-binding</keyword>
<organism evidence="8 9">
    <name type="scientific">Streptococcus hillyeri</name>
    <dbReference type="NCBI Taxonomy" id="2282420"/>
    <lineage>
        <taxon>Bacteria</taxon>
        <taxon>Bacillati</taxon>
        <taxon>Bacillota</taxon>
        <taxon>Bacilli</taxon>
        <taxon>Lactobacillales</taxon>
        <taxon>Streptococcaceae</taxon>
        <taxon>Streptococcus</taxon>
    </lineage>
</organism>
<dbReference type="CDD" id="cd00609">
    <property type="entry name" value="AAT_like"/>
    <property type="match status" value="1"/>
</dbReference>
<dbReference type="PROSITE" id="PS50949">
    <property type="entry name" value="HTH_GNTR"/>
    <property type="match status" value="1"/>
</dbReference>
<keyword evidence="2 8" id="KW-0032">Aminotransferase</keyword>
<reference evidence="8 9" key="1">
    <citation type="submission" date="2018-10" db="EMBL/GenBank/DDBJ databases">
        <title>Streptococcus hillyeri sp. nov., isolated from equine tracheal sample.</title>
        <authorList>
            <person name="Macfadyen A.C."/>
            <person name="Waller A."/>
            <person name="Paterson G.K."/>
        </authorList>
    </citation>
    <scope>NUCLEOTIDE SEQUENCE [LARGE SCALE GENOMIC DNA]</scope>
    <source>
        <strain evidence="8 9">28462</strain>
    </source>
</reference>
<comment type="caution">
    <text evidence="8">The sequence shown here is derived from an EMBL/GenBank/DDBJ whole genome shotgun (WGS) entry which is preliminary data.</text>
</comment>
<dbReference type="InterPro" id="IPR000524">
    <property type="entry name" value="Tscrpt_reg_HTH_GntR"/>
</dbReference>
<dbReference type="Gene3D" id="1.10.10.10">
    <property type="entry name" value="Winged helix-like DNA-binding domain superfamily/Winged helix DNA-binding domain"/>
    <property type="match status" value="1"/>
</dbReference>
<evidence type="ECO:0000259" key="7">
    <source>
        <dbReference type="PROSITE" id="PS50949"/>
    </source>
</evidence>
<dbReference type="Proteomes" id="UP000279194">
    <property type="component" value="Unassembled WGS sequence"/>
</dbReference>
<dbReference type="SMART" id="SM00345">
    <property type="entry name" value="HTH_GNTR"/>
    <property type="match status" value="1"/>
</dbReference>
<dbReference type="RefSeq" id="WP_121835813.1">
    <property type="nucleotide sequence ID" value="NZ_RCVM01000012.1"/>
</dbReference>
<dbReference type="EMBL" id="RCVM01000012">
    <property type="protein sequence ID" value="RLY02770.1"/>
    <property type="molecule type" value="Genomic_DNA"/>
</dbReference>
<dbReference type="PANTHER" id="PTHR46577:SF1">
    <property type="entry name" value="HTH-TYPE TRANSCRIPTIONAL REGULATORY PROTEIN GABR"/>
    <property type="match status" value="1"/>
</dbReference>
<evidence type="ECO:0000256" key="6">
    <source>
        <dbReference type="ARBA" id="ARBA00023163"/>
    </source>
</evidence>
<evidence type="ECO:0000256" key="5">
    <source>
        <dbReference type="ARBA" id="ARBA00023125"/>
    </source>
</evidence>
<evidence type="ECO:0000313" key="9">
    <source>
        <dbReference type="Proteomes" id="UP000279194"/>
    </source>
</evidence>
<name>A0A3L9DVH5_9STRE</name>
<dbReference type="InterPro" id="IPR051446">
    <property type="entry name" value="HTH_trans_reg/aminotransferase"/>
</dbReference>
<dbReference type="SUPFAM" id="SSF53383">
    <property type="entry name" value="PLP-dependent transferases"/>
    <property type="match status" value="1"/>
</dbReference>
<dbReference type="InterPro" id="IPR036388">
    <property type="entry name" value="WH-like_DNA-bd_sf"/>
</dbReference>
<evidence type="ECO:0000256" key="3">
    <source>
        <dbReference type="ARBA" id="ARBA00022898"/>
    </source>
</evidence>
<dbReference type="PANTHER" id="PTHR46577">
    <property type="entry name" value="HTH-TYPE TRANSCRIPTIONAL REGULATORY PROTEIN GABR"/>
    <property type="match status" value="1"/>
</dbReference>